<evidence type="ECO:0000313" key="1">
    <source>
        <dbReference type="EMBL" id="BCS89562.1"/>
    </source>
</evidence>
<accession>A0ABM7P989</accession>
<reference evidence="1" key="1">
    <citation type="journal article" date="2022" name="Arch. Microbiol.">
        <title>Pseudodesulfovibrio sediminis sp. nov., a mesophilic and neutrophilic sulfate-reducing bacterium isolated from sediment of a brackish lake.</title>
        <authorList>
            <person name="Takahashi A."/>
            <person name="Kojima H."/>
            <person name="Watanabe M."/>
            <person name="Fukui M."/>
        </authorList>
    </citation>
    <scope>NUCLEOTIDE SEQUENCE</scope>
    <source>
        <strain evidence="1">SF6</strain>
    </source>
</reference>
<protein>
    <submittedName>
        <fullName evidence="1">Uncharacterized protein</fullName>
    </submittedName>
</protein>
<dbReference type="Proteomes" id="UP001053296">
    <property type="component" value="Chromosome"/>
</dbReference>
<keyword evidence="2" id="KW-1185">Reference proteome</keyword>
<evidence type="ECO:0000313" key="2">
    <source>
        <dbReference type="Proteomes" id="UP001053296"/>
    </source>
</evidence>
<dbReference type="EMBL" id="AP024485">
    <property type="protein sequence ID" value="BCS89562.1"/>
    <property type="molecule type" value="Genomic_DNA"/>
</dbReference>
<organism evidence="1 2">
    <name type="scientific">Pseudodesulfovibrio sediminis</name>
    <dbReference type="NCBI Taxonomy" id="2810563"/>
    <lineage>
        <taxon>Bacteria</taxon>
        <taxon>Pseudomonadati</taxon>
        <taxon>Thermodesulfobacteriota</taxon>
        <taxon>Desulfovibrionia</taxon>
        <taxon>Desulfovibrionales</taxon>
        <taxon>Desulfovibrionaceae</taxon>
    </lineage>
</organism>
<proteinExistence type="predicted"/>
<gene>
    <name evidence="1" type="ORF">PSDVSF_28040</name>
</gene>
<sequence>MKAPVPCDGPWEAFNEETSHFAQEGRLVGNVDDTVSGRCQIVEVLYQSIIIRPG</sequence>
<name>A0ABM7P989_9BACT</name>